<dbReference type="InterPro" id="IPR031350">
    <property type="entry name" value="Goodbye_dom"/>
</dbReference>
<dbReference type="PANTHER" id="PTHR14485:SF2">
    <property type="entry name" value="FUNGAL STAND N-TERMINAL GOODBYE DOMAIN-CONTAINING PROTEIN"/>
    <property type="match status" value="1"/>
</dbReference>
<accession>A0A2I1CSH2</accession>
<dbReference type="Pfam" id="PF24883">
    <property type="entry name" value="NPHP3_N"/>
    <property type="match status" value="1"/>
</dbReference>
<dbReference type="InterPro" id="IPR011990">
    <property type="entry name" value="TPR-like_helical_dom_sf"/>
</dbReference>
<protein>
    <submittedName>
        <fullName evidence="4">Uncharacterized protein</fullName>
    </submittedName>
</protein>
<dbReference type="Proteomes" id="UP000234254">
    <property type="component" value="Unassembled WGS sequence"/>
</dbReference>
<keyword evidence="5" id="KW-1185">Reference proteome</keyword>
<evidence type="ECO:0000259" key="3">
    <source>
        <dbReference type="Pfam" id="PF24883"/>
    </source>
</evidence>
<sequence length="1489" mass="167924">MTTEPEEKRAPASVKEIWENTIVRFQERTGQRLDGVSQRPDDLRRLLDAHYAAQADGKNVSKAKATGFQMIHCIQLLGGIASQGASMAFAPTGLCFNALSFLLDIPKKVHEFHGEIDAIFAEVGPALAQFRIYERMEDSAKLDEALLLSIYQVMTSFVNLCADCINIHREGRWKGFKRNAKRILLDDGSVQGELTHFKKLTLDQLNVQATLTLEAAVETGLHVKFIKATTIEIDTTTKAIKGDVSGLVEAENKRTLDGNRKRILSMIKTKLGLQDGAAAAVIEARDRMWKGAVKDSGKWLNEIDVYKQWIDSSSAAEPLLVLTGTPGAGKSFLVSAIAEEIKSRNLSTKAERSLIGYYPFAMGEKGGADGDRRPLEAAIKSICVQLAEQDLAYGRHVCTVCSEPGKNEKYFRDGSCTDLWATLGIGMPGENTTHYILLDSVGTLSAGDREGLMRAIQEGKQGGSNRVRVLISCEPGTFTRDQLLSSRTKTIDITTYNQVDVKAFITEELKRESLFQGADEDSQRRRKMVEELLLARSDNTYPTIQQDMRKVKDVVVSGGTEEELSRVLHESSTDPQHQVRLDIEALEATLKPREIEEINELLVWAVAADRDMLVSELEAALFLRFNAVSLQSLGEKITGKYSRLFSLVSATSSEKAVVLKDHVRDCVVVQRDRPRQSEDDPKITATISITNADHKLVQRFFWDLNHHSFLGGFTFQPTADMTNVGQRRIQVNEADAHLEIVKRAFNLFLQPVIDKRGKVLGEYLMSSIPLHLKALSEVTGFDELQPADKQFIGSSVYDLFNDDSIIERNWEFCSMWAPWFSGNDQMDTFWKWLDDPVAISRLGPRDKRWLEDCKRDKHRNSSLLTPIMTMIARNWLQRTEWTDTGPFEWIRGFLTLGTETQRDEDGGTAGKVEVFDEGDGRIMINPREPPLECIARCEQWCKQALKVSEVDYTWCMRLGDIYAQFWDEAAASEHYKKSAQNEPRSNENQQATTILQAQDPVNKEQLREAFKALSRCATDPEMSFSYLKEASKLDEDNVEVLFAVFRQYVASGQEDDARSIIQKAVTHKIPGTASNQLVNMLTTTVCDERGTLLLFKAMSAIVSSCAGLWEVFQGEMELAIDTARTEAKTDEVAILLLQLGRARYYVYRNSAEQLAISARHLRECLDIVRESTTSEGRKQLFFIQQPAAIHLSMFYFERCMRTDRVDLEANVEVLRQIHEDEPAFDGPKSILASLYSLKGQRAKAHDIFRSDMVEVFNILVDDISFNDVDGFTMLRNLLDRTGDYENALRAALLFPKNQFDETVIEGLLAGQGSVVAAISAELVDFYQTNCLHKKLCWERLTEVTAEVARLAAQADAVSEEQAACYKKVENILEDHDRRNDWGIACTNCNRWWDYDLGLHACKYCYSVDLCDACWNDMRSGKAANSLVCSSTHEWYDLPPLTVEQYFRACKELVLMKNDNGDEELVSVSKWLGTLCEEWGLSKADWNFEE</sequence>
<evidence type="ECO:0000259" key="2">
    <source>
        <dbReference type="Pfam" id="PF17109"/>
    </source>
</evidence>
<dbReference type="EMBL" id="MSFM01000014">
    <property type="protein sequence ID" value="PKY00580.1"/>
    <property type="molecule type" value="Genomic_DNA"/>
</dbReference>
<dbReference type="PANTHER" id="PTHR14485">
    <property type="entry name" value="TETRATRICOPEPTIDE REPEAT PROTEIN 23"/>
    <property type="match status" value="1"/>
</dbReference>
<dbReference type="InterPro" id="IPR042621">
    <property type="entry name" value="TTC23/TTC23L"/>
</dbReference>
<evidence type="ECO:0000256" key="1">
    <source>
        <dbReference type="ARBA" id="ARBA00022737"/>
    </source>
</evidence>
<evidence type="ECO:0000313" key="5">
    <source>
        <dbReference type="Proteomes" id="UP000234254"/>
    </source>
</evidence>
<dbReference type="RefSeq" id="XP_024689174.1">
    <property type="nucleotide sequence ID" value="XM_024841729.1"/>
</dbReference>
<gene>
    <name evidence="4" type="ORF">P168DRAFT_336498</name>
</gene>
<dbReference type="Gene3D" id="1.25.40.10">
    <property type="entry name" value="Tetratricopeptide repeat domain"/>
    <property type="match status" value="1"/>
</dbReference>
<dbReference type="Pfam" id="PF17109">
    <property type="entry name" value="Goodbye"/>
    <property type="match status" value="1"/>
</dbReference>
<organism evidence="4 5">
    <name type="scientific">Aspergillus campestris (strain IBT 28561)</name>
    <dbReference type="NCBI Taxonomy" id="1392248"/>
    <lineage>
        <taxon>Eukaryota</taxon>
        <taxon>Fungi</taxon>
        <taxon>Dikarya</taxon>
        <taxon>Ascomycota</taxon>
        <taxon>Pezizomycotina</taxon>
        <taxon>Eurotiomycetes</taxon>
        <taxon>Eurotiomycetidae</taxon>
        <taxon>Eurotiales</taxon>
        <taxon>Aspergillaceae</taxon>
        <taxon>Aspergillus</taxon>
        <taxon>Aspergillus subgen. Circumdati</taxon>
    </lineage>
</organism>
<evidence type="ECO:0000313" key="4">
    <source>
        <dbReference type="EMBL" id="PKY00580.1"/>
    </source>
</evidence>
<keyword evidence="1" id="KW-0677">Repeat</keyword>
<reference evidence="4" key="1">
    <citation type="submission" date="2016-12" db="EMBL/GenBank/DDBJ databases">
        <title>The genomes of Aspergillus section Nigri reveals drivers in fungal speciation.</title>
        <authorList>
            <consortium name="DOE Joint Genome Institute"/>
            <person name="Vesth T.C."/>
            <person name="Nybo J."/>
            <person name="Theobald S."/>
            <person name="Brandl J."/>
            <person name="Frisvad J.C."/>
            <person name="Nielsen K.F."/>
            <person name="Lyhne E.K."/>
            <person name="Kogle M.E."/>
            <person name="Kuo A."/>
            <person name="Riley R."/>
            <person name="Clum A."/>
            <person name="Nolan M."/>
            <person name="Lipzen A."/>
            <person name="Salamov A."/>
            <person name="Henrissat B."/>
            <person name="Wiebenga A."/>
            <person name="De vries R.P."/>
            <person name="Grigoriev I.V."/>
            <person name="Mortensen U.H."/>
            <person name="Andersen M.R."/>
            <person name="Baker S.E."/>
        </authorList>
    </citation>
    <scope>NUCLEOTIDE SEQUENCE</scope>
    <source>
        <strain evidence="4">IBT 28561</strain>
    </source>
</reference>
<dbReference type="VEuPathDB" id="FungiDB:P168DRAFT_336498"/>
<dbReference type="SUPFAM" id="SSF52540">
    <property type="entry name" value="P-loop containing nucleoside triphosphate hydrolases"/>
    <property type="match status" value="1"/>
</dbReference>
<feature type="domain" description="Fungal STAND N-terminal Goodbye" evidence="2">
    <location>
        <begin position="18"/>
        <end position="133"/>
    </location>
</feature>
<feature type="domain" description="Nephrocystin 3-like N-terminal" evidence="3">
    <location>
        <begin position="296"/>
        <end position="473"/>
    </location>
</feature>
<dbReference type="GeneID" id="36549256"/>
<proteinExistence type="predicted"/>
<name>A0A2I1CSH2_ASPC2</name>
<dbReference type="InterPro" id="IPR056884">
    <property type="entry name" value="NPHP3-like_N"/>
</dbReference>
<comment type="caution">
    <text evidence="4">The sequence shown here is derived from an EMBL/GenBank/DDBJ whole genome shotgun (WGS) entry which is preliminary data.</text>
</comment>
<dbReference type="OrthoDB" id="2913095at2759"/>
<dbReference type="InterPro" id="IPR027417">
    <property type="entry name" value="P-loop_NTPase"/>
</dbReference>